<name>G5B9T2_HETGA</name>
<dbReference type="EMBL" id="JH169130">
    <property type="protein sequence ID" value="EHB06040.1"/>
    <property type="molecule type" value="Genomic_DNA"/>
</dbReference>
<feature type="region of interest" description="Disordered" evidence="1">
    <location>
        <begin position="28"/>
        <end position="56"/>
    </location>
</feature>
<evidence type="ECO:0000313" key="3">
    <source>
        <dbReference type="Proteomes" id="UP000006813"/>
    </source>
</evidence>
<reference evidence="2 3" key="1">
    <citation type="journal article" date="2011" name="Nature">
        <title>Genome sequencing reveals insights into physiology and longevity of the naked mole rat.</title>
        <authorList>
            <person name="Kim E.B."/>
            <person name="Fang X."/>
            <person name="Fushan A.A."/>
            <person name="Huang Z."/>
            <person name="Lobanov A.V."/>
            <person name="Han L."/>
            <person name="Marino S.M."/>
            <person name="Sun X."/>
            <person name="Turanov A.A."/>
            <person name="Yang P."/>
            <person name="Yim S.H."/>
            <person name="Zhao X."/>
            <person name="Kasaikina M.V."/>
            <person name="Stoletzki N."/>
            <person name="Peng C."/>
            <person name="Polak P."/>
            <person name="Xiong Z."/>
            <person name="Kiezun A."/>
            <person name="Zhu Y."/>
            <person name="Chen Y."/>
            <person name="Kryukov G.V."/>
            <person name="Zhang Q."/>
            <person name="Peshkin L."/>
            <person name="Yang L."/>
            <person name="Bronson R.T."/>
            <person name="Buffenstein R."/>
            <person name="Wang B."/>
            <person name="Han C."/>
            <person name="Li Q."/>
            <person name="Chen L."/>
            <person name="Zhao W."/>
            <person name="Sunyaev S.R."/>
            <person name="Park T.J."/>
            <person name="Zhang G."/>
            <person name="Wang J."/>
            <person name="Gladyshev V.N."/>
        </authorList>
    </citation>
    <scope>NUCLEOTIDE SEQUENCE [LARGE SCALE GENOMIC DNA]</scope>
</reference>
<organism evidence="2 3">
    <name type="scientific">Heterocephalus glaber</name>
    <name type="common">Naked mole rat</name>
    <dbReference type="NCBI Taxonomy" id="10181"/>
    <lineage>
        <taxon>Eukaryota</taxon>
        <taxon>Metazoa</taxon>
        <taxon>Chordata</taxon>
        <taxon>Craniata</taxon>
        <taxon>Vertebrata</taxon>
        <taxon>Euteleostomi</taxon>
        <taxon>Mammalia</taxon>
        <taxon>Eutheria</taxon>
        <taxon>Euarchontoglires</taxon>
        <taxon>Glires</taxon>
        <taxon>Rodentia</taxon>
        <taxon>Hystricomorpha</taxon>
        <taxon>Bathyergidae</taxon>
        <taxon>Heterocephalus</taxon>
    </lineage>
</organism>
<evidence type="ECO:0000313" key="2">
    <source>
        <dbReference type="EMBL" id="EHB06040.1"/>
    </source>
</evidence>
<protein>
    <submittedName>
        <fullName evidence="2">Zinc finger protein 451</fullName>
    </submittedName>
</protein>
<gene>
    <name evidence="2" type="ORF">GW7_19320</name>
</gene>
<sequence length="130" mass="14914">MFGFMCQIIESQIWGSLGISEEKASETWVTPGQRSWTPSLPRDRGSRICGGEENEDDIPLVSEGALRPVLECIDLVSSDDEEPSTSHNDESFKLKDYNVHQKDKVARLEHYVKVEKQQKEEKNRAFRDSR</sequence>
<proteinExistence type="predicted"/>
<accession>G5B9T2</accession>
<dbReference type="InParanoid" id="G5B9T2"/>
<dbReference type="AlphaFoldDB" id="G5B9T2"/>
<evidence type="ECO:0000256" key="1">
    <source>
        <dbReference type="SAM" id="MobiDB-lite"/>
    </source>
</evidence>
<dbReference type="Proteomes" id="UP000006813">
    <property type="component" value="Unassembled WGS sequence"/>
</dbReference>
<dbReference type="STRING" id="10181.G5B9T2"/>
<feature type="compositionally biased region" description="Polar residues" evidence="1">
    <location>
        <begin position="28"/>
        <end position="38"/>
    </location>
</feature>